<evidence type="ECO:0000313" key="1">
    <source>
        <dbReference type="EMBL" id="KAJ7530568.1"/>
    </source>
</evidence>
<evidence type="ECO:0000313" key="2">
    <source>
        <dbReference type="Proteomes" id="UP001162992"/>
    </source>
</evidence>
<sequence>MPPYCSSDANAIQSLADFSLASSGCVNPVNMSSKRPRPAHDVSNSNSELFVDKECRHILERYGLYGTNANEITQEHCSAAPKPGFAGDGLLEQKCKICGNPENSTDTLICDVCDQSFHTICHQNVKDVPKDDQWICRFCKRKGKKLKCRDGFELFKDSRELRGDSNQAGRSVWKDEGRTRTRVRIGLRFQAEVLEWTGKMELDEKQDSFSSYYLENQVSLSMEDKAKEMKLAEENLNNNVWPKGWLPALSLPRGNKQNWLQCRCVLYEEGERGPDGKVAKENIICGKWRRAPLTVVATDGWECSCAVTWDPRHADCVVPQARI</sequence>
<organism evidence="1 2">
    <name type="scientific">Diphasiastrum complanatum</name>
    <name type="common">Issler's clubmoss</name>
    <name type="synonym">Lycopodium complanatum</name>
    <dbReference type="NCBI Taxonomy" id="34168"/>
    <lineage>
        <taxon>Eukaryota</taxon>
        <taxon>Viridiplantae</taxon>
        <taxon>Streptophyta</taxon>
        <taxon>Embryophyta</taxon>
        <taxon>Tracheophyta</taxon>
        <taxon>Lycopodiopsida</taxon>
        <taxon>Lycopodiales</taxon>
        <taxon>Lycopodiaceae</taxon>
        <taxon>Lycopodioideae</taxon>
        <taxon>Diphasiastrum</taxon>
    </lineage>
</organism>
<protein>
    <submittedName>
        <fullName evidence="1">Uncharacterized protein</fullName>
    </submittedName>
</protein>
<accession>A0ACC2BLC4</accession>
<keyword evidence="2" id="KW-1185">Reference proteome</keyword>
<comment type="caution">
    <text evidence="1">The sequence shown here is derived from an EMBL/GenBank/DDBJ whole genome shotgun (WGS) entry which is preliminary data.</text>
</comment>
<proteinExistence type="predicted"/>
<dbReference type="Proteomes" id="UP001162992">
    <property type="component" value="Chromosome 14"/>
</dbReference>
<gene>
    <name evidence="1" type="ORF">O6H91_14G008400</name>
</gene>
<name>A0ACC2BLC4_DIPCM</name>
<reference evidence="2" key="1">
    <citation type="journal article" date="2024" name="Proc. Natl. Acad. Sci. U.S.A.">
        <title>Extraordinary preservation of gene collinearity over three hundred million years revealed in homosporous lycophytes.</title>
        <authorList>
            <person name="Li C."/>
            <person name="Wickell D."/>
            <person name="Kuo L.Y."/>
            <person name="Chen X."/>
            <person name="Nie B."/>
            <person name="Liao X."/>
            <person name="Peng D."/>
            <person name="Ji J."/>
            <person name="Jenkins J."/>
            <person name="Williams M."/>
            <person name="Shu S."/>
            <person name="Plott C."/>
            <person name="Barry K."/>
            <person name="Rajasekar S."/>
            <person name="Grimwood J."/>
            <person name="Han X."/>
            <person name="Sun S."/>
            <person name="Hou Z."/>
            <person name="He W."/>
            <person name="Dai G."/>
            <person name="Sun C."/>
            <person name="Schmutz J."/>
            <person name="Leebens-Mack J.H."/>
            <person name="Li F.W."/>
            <person name="Wang L."/>
        </authorList>
    </citation>
    <scope>NUCLEOTIDE SEQUENCE [LARGE SCALE GENOMIC DNA]</scope>
    <source>
        <strain evidence="2">cv. PW_Plant_1</strain>
    </source>
</reference>
<dbReference type="EMBL" id="CM055105">
    <property type="protein sequence ID" value="KAJ7530568.1"/>
    <property type="molecule type" value="Genomic_DNA"/>
</dbReference>